<feature type="non-terminal residue" evidence="1">
    <location>
        <position position="1"/>
    </location>
</feature>
<gene>
    <name evidence="1" type="ORF">S01H1_57799</name>
</gene>
<comment type="caution">
    <text evidence="1">The sequence shown here is derived from an EMBL/GenBank/DDBJ whole genome shotgun (WGS) entry which is preliminary data.</text>
</comment>
<evidence type="ECO:0000313" key="1">
    <source>
        <dbReference type="EMBL" id="GAG15050.1"/>
    </source>
</evidence>
<protein>
    <submittedName>
        <fullName evidence="1">Uncharacterized protein</fullName>
    </submittedName>
</protein>
<dbReference type="EMBL" id="BARS01037719">
    <property type="protein sequence ID" value="GAG15050.1"/>
    <property type="molecule type" value="Genomic_DNA"/>
</dbReference>
<sequence length="42" mass="4721">WPRAYDTLAAAYLSAVSYLPLNLEASANSVTFRATLSFERRK</sequence>
<reference evidence="1" key="1">
    <citation type="journal article" date="2014" name="Front. Microbiol.">
        <title>High frequency of phylogenetically diverse reductive dehalogenase-homologous genes in deep subseafloor sedimentary metagenomes.</title>
        <authorList>
            <person name="Kawai M."/>
            <person name="Futagami T."/>
            <person name="Toyoda A."/>
            <person name="Takaki Y."/>
            <person name="Nishi S."/>
            <person name="Hori S."/>
            <person name="Arai W."/>
            <person name="Tsubouchi T."/>
            <person name="Morono Y."/>
            <person name="Uchiyama I."/>
            <person name="Ito T."/>
            <person name="Fujiyama A."/>
            <person name="Inagaki F."/>
            <person name="Takami H."/>
        </authorList>
    </citation>
    <scope>NUCLEOTIDE SEQUENCE</scope>
    <source>
        <strain evidence="1">Expedition CK06-06</strain>
    </source>
</reference>
<dbReference type="AlphaFoldDB" id="X0VA07"/>
<accession>X0VA07</accession>
<organism evidence="1">
    <name type="scientific">marine sediment metagenome</name>
    <dbReference type="NCBI Taxonomy" id="412755"/>
    <lineage>
        <taxon>unclassified sequences</taxon>
        <taxon>metagenomes</taxon>
        <taxon>ecological metagenomes</taxon>
    </lineage>
</organism>
<proteinExistence type="predicted"/>
<name>X0VA07_9ZZZZ</name>